<name>A0ABS4IZW1_9BACL</name>
<dbReference type="SUPFAM" id="SSF49265">
    <property type="entry name" value="Fibronectin type III"/>
    <property type="match status" value="1"/>
</dbReference>
<evidence type="ECO:0000259" key="2">
    <source>
        <dbReference type="PROSITE" id="PS50853"/>
    </source>
</evidence>
<evidence type="ECO:0000313" key="3">
    <source>
        <dbReference type="EMBL" id="MBP1993128.1"/>
    </source>
</evidence>
<evidence type="ECO:0000313" key="4">
    <source>
        <dbReference type="Proteomes" id="UP001519287"/>
    </source>
</evidence>
<proteinExistence type="predicted"/>
<organism evidence="3 4">
    <name type="scientific">Paenibacillus eucommiae</name>
    <dbReference type="NCBI Taxonomy" id="1355755"/>
    <lineage>
        <taxon>Bacteria</taxon>
        <taxon>Bacillati</taxon>
        <taxon>Bacillota</taxon>
        <taxon>Bacilli</taxon>
        <taxon>Bacillales</taxon>
        <taxon>Paenibacillaceae</taxon>
        <taxon>Paenibacillus</taxon>
    </lineage>
</organism>
<protein>
    <recommendedName>
        <fullName evidence="2">Fibronectin type-III domain-containing protein</fullName>
    </recommendedName>
</protein>
<dbReference type="SMART" id="SM00710">
    <property type="entry name" value="PbH1"/>
    <property type="match status" value="5"/>
</dbReference>
<dbReference type="Gene3D" id="2.60.120.560">
    <property type="entry name" value="Exo-inulinase, domain 1"/>
    <property type="match status" value="1"/>
</dbReference>
<dbReference type="PROSITE" id="PS50853">
    <property type="entry name" value="FN3"/>
    <property type="match status" value="1"/>
</dbReference>
<evidence type="ECO:0000256" key="1">
    <source>
        <dbReference type="SAM" id="SignalP"/>
    </source>
</evidence>
<dbReference type="InterPro" id="IPR012334">
    <property type="entry name" value="Pectin_lyas_fold"/>
</dbReference>
<dbReference type="InterPro" id="IPR011050">
    <property type="entry name" value="Pectin_lyase_fold/virulence"/>
</dbReference>
<dbReference type="RefSeq" id="WP_209974706.1">
    <property type="nucleotide sequence ID" value="NZ_JAGGLB010000017.1"/>
</dbReference>
<dbReference type="EMBL" id="JAGGLB010000017">
    <property type="protein sequence ID" value="MBP1993128.1"/>
    <property type="molecule type" value="Genomic_DNA"/>
</dbReference>
<dbReference type="InterPro" id="IPR013783">
    <property type="entry name" value="Ig-like_fold"/>
</dbReference>
<dbReference type="CDD" id="cd00063">
    <property type="entry name" value="FN3"/>
    <property type="match status" value="1"/>
</dbReference>
<dbReference type="Gene3D" id="2.160.20.10">
    <property type="entry name" value="Single-stranded right-handed beta-helix, Pectin lyase-like"/>
    <property type="match status" value="1"/>
</dbReference>
<feature type="chain" id="PRO_5047053517" description="Fibronectin type-III domain-containing protein" evidence="1">
    <location>
        <begin position="28"/>
        <end position="929"/>
    </location>
</feature>
<dbReference type="InterPro" id="IPR006626">
    <property type="entry name" value="PbH1"/>
</dbReference>
<dbReference type="Gene3D" id="2.60.40.10">
    <property type="entry name" value="Immunoglobulins"/>
    <property type="match status" value="1"/>
</dbReference>
<keyword evidence="4" id="KW-1185">Reference proteome</keyword>
<dbReference type="InterPro" id="IPR003961">
    <property type="entry name" value="FN3_dom"/>
</dbReference>
<keyword evidence="1" id="KW-0732">Signal</keyword>
<feature type="signal peptide" evidence="1">
    <location>
        <begin position="1"/>
        <end position="27"/>
    </location>
</feature>
<accession>A0ABS4IZW1</accession>
<feature type="domain" description="Fibronectin type-III" evidence="2">
    <location>
        <begin position="491"/>
        <end position="593"/>
    </location>
</feature>
<dbReference type="InterPro" id="IPR036116">
    <property type="entry name" value="FN3_sf"/>
</dbReference>
<gene>
    <name evidence="3" type="ORF">J2Z66_004745</name>
</gene>
<dbReference type="SUPFAM" id="SSF51126">
    <property type="entry name" value="Pectin lyase-like"/>
    <property type="match status" value="1"/>
</dbReference>
<dbReference type="Proteomes" id="UP001519287">
    <property type="component" value="Unassembled WGS sequence"/>
</dbReference>
<comment type="caution">
    <text evidence="3">The sequence shown here is derived from an EMBL/GenBank/DDBJ whole genome shotgun (WGS) entry which is preliminary data.</text>
</comment>
<reference evidence="3 4" key="1">
    <citation type="submission" date="2021-03" db="EMBL/GenBank/DDBJ databases">
        <title>Genomic Encyclopedia of Type Strains, Phase IV (KMG-IV): sequencing the most valuable type-strain genomes for metagenomic binning, comparative biology and taxonomic classification.</title>
        <authorList>
            <person name="Goeker M."/>
        </authorList>
    </citation>
    <scope>NUCLEOTIDE SEQUENCE [LARGE SCALE GENOMIC DNA]</scope>
    <source>
        <strain evidence="3 4">DSM 26048</strain>
    </source>
</reference>
<sequence>MAQKCVYVALSFILAMVLFVHDDRAFAAGTTYYVSSSTGNDVNDGTSAGTPWQTLAKISSHTFNPGDKILLKSGDTWNESVSLRGSGTTLHPIQITSYGSGSKPNLRSSAPAVVSMTNEGGWIISGLDIECTTTNALTSPSTANRAIDITYNVEGSWSNISIEGNRIRGPGINSNSEGILISAVYPTNKHSEVARNIVISNNEVYNLGWRAIGVAGWDSTLSDSHKSSALFRNVKVHNNVAYQLGNQGIVIGNSNHSTIKWNVVHDAGQYTGAGVTWGPGGIWPIASSYVDVMFNEVYNMSDSNTGHDASGLNIDWSNEYINVQYNYAHDNKGNGVTTMANINSRITENKVKSNRGETSIGTGQIALSDFTADTGRYSGLKNLIVANNLIVVDQANTSALSSKDTSSGNSWSGDSFQNNRIVMTNGILGTSAYNIGLSAPVDLINDNRFYQASGTAFQAERFGVSYGTMAAWRSATGFDLGSTVSVLDNAAPGNPSGGSATWNSGSLGISITWTAASDAGSGLNHYNIYRSTTPSFTPAYSNMVGESTTASFTDRQELQSGTTYYYLIEAEDNNGNISSGTTPASAISGTIPALTRKFEAFKDVGVIAQGPVWYYHKWDGTNYTPLANYYAPWRMWRDGSTFLTVGENLQSPDGSDSVRTWLAPEDGEITLSSNEAIRILNTGAGADGVNVRILKNNAQIWPASGWQQVIYGTTVSSPTLTLDVIKGDAIRFVVNQNSTNLYDTVYWNPIVNYNSTYLLSDNFEGSTGRWAVQSGSWSVVTDSSSKKYKQTGYSGGLTTAGTDSWSNYTLASDIHISNAAAGGGFANLVFRLTDANNKYFVFISNMHGIEIKKTIAGTQTVLASKAHTINVGTTYRVSVEVTGNRMDMYVDGVLQLSATDPAFTFSKGKIGLETYNATVLYDNFILAEQ</sequence>